<protein>
    <submittedName>
        <fullName evidence="2">Uncharacterized protein</fullName>
    </submittedName>
</protein>
<accession>A0ABT6PC68</accession>
<evidence type="ECO:0000313" key="3">
    <source>
        <dbReference type="Proteomes" id="UP001160301"/>
    </source>
</evidence>
<feature type="compositionally biased region" description="Polar residues" evidence="1">
    <location>
        <begin position="8"/>
        <end position="25"/>
    </location>
</feature>
<comment type="caution">
    <text evidence="2">The sequence shown here is derived from an EMBL/GenBank/DDBJ whole genome shotgun (WGS) entry which is preliminary data.</text>
</comment>
<dbReference type="RefSeq" id="WP_284722036.1">
    <property type="nucleotide sequence ID" value="NZ_JARZHI010000182.1"/>
</dbReference>
<keyword evidence="3" id="KW-1185">Reference proteome</keyword>
<dbReference type="EMBL" id="JARZHI010000182">
    <property type="protein sequence ID" value="MDI1437720.1"/>
    <property type="molecule type" value="Genomic_DNA"/>
</dbReference>
<dbReference type="Proteomes" id="UP001160301">
    <property type="component" value="Unassembled WGS sequence"/>
</dbReference>
<organism evidence="2 3">
    <name type="scientific">Polyangium sorediatum</name>
    <dbReference type="NCBI Taxonomy" id="889274"/>
    <lineage>
        <taxon>Bacteria</taxon>
        <taxon>Pseudomonadati</taxon>
        <taxon>Myxococcota</taxon>
        <taxon>Polyangia</taxon>
        <taxon>Polyangiales</taxon>
        <taxon>Polyangiaceae</taxon>
        <taxon>Polyangium</taxon>
    </lineage>
</organism>
<evidence type="ECO:0000313" key="2">
    <source>
        <dbReference type="EMBL" id="MDI1437720.1"/>
    </source>
</evidence>
<feature type="region of interest" description="Disordered" evidence="1">
    <location>
        <begin position="1"/>
        <end position="26"/>
    </location>
</feature>
<proteinExistence type="predicted"/>
<reference evidence="2 3" key="1">
    <citation type="submission" date="2023-04" db="EMBL/GenBank/DDBJ databases">
        <title>The genome sequence of Polyangium sorediatum DSM14670.</title>
        <authorList>
            <person name="Zhang X."/>
        </authorList>
    </citation>
    <scope>NUCLEOTIDE SEQUENCE [LARGE SCALE GENOMIC DNA]</scope>
    <source>
        <strain evidence="2 3">DSM 14670</strain>
    </source>
</reference>
<gene>
    <name evidence="2" type="ORF">QHF89_49940</name>
</gene>
<sequence length="81" mass="8137">MPTAITKAGSSSRGSPGTAPRTSSGPLVIASRGCARCQRTLAALEALTRALAAPVHGAPSPDAVAKIMRRIEVEPPAHAPA</sequence>
<evidence type="ECO:0000256" key="1">
    <source>
        <dbReference type="SAM" id="MobiDB-lite"/>
    </source>
</evidence>
<name>A0ABT6PC68_9BACT</name>
<feature type="non-terminal residue" evidence="2">
    <location>
        <position position="81"/>
    </location>
</feature>